<keyword evidence="1" id="KW-0040">ANK repeat</keyword>
<gene>
    <name evidence="3" type="ORF">TCNE_LOCUS12416</name>
</gene>
<keyword evidence="4" id="KW-1185">Reference proteome</keyword>
<feature type="compositionally biased region" description="Acidic residues" evidence="2">
    <location>
        <begin position="501"/>
        <end position="514"/>
    </location>
</feature>
<feature type="compositionally biased region" description="Polar residues" evidence="2">
    <location>
        <begin position="13"/>
        <end position="22"/>
    </location>
</feature>
<dbReference type="Pfam" id="PF00023">
    <property type="entry name" value="Ank"/>
    <property type="match status" value="1"/>
</dbReference>
<sequence length="926" mass="101440">MEQPMQGGGDTGPGSSHTTPVGRSSPGAASAHGTPKSRRVPKGDTIAVILSYCYSQSEFERIEITEVHKKNERGETPLHVAARRGEHRLCKKLLQEGALVNACDYAGWTPLHEACSHAHFKVAKVLISGGADVNACSESADTPLHDATSNGCEKLVWLLLQSGADRERRNNAGKRPIELCPAECASLRNLLASTTLPERCPSRGDSSPRSPLAAHHLELSTTSPSGKQQQQQPLASPAGTDVTVHSEMCVKGDGRETPLKGDAHGASGKVEEQSLAETTSRACEKANDGVESKEAIGEETDEAKSELQLSDGKVTPRDSVGHWLHCSKTDSPPITRRSIWREDKDASSKAEDVSSSLTHAYEFDEEESRESCSRVEDSVEGELRRGGRSRVIGRKERFSSQPPAASPQKPSMNGTSEKRKQRGRRRGRGGSTVGGNTSNPPPQSAPVDDVYEFRSSPESDINMSVCLRKSLGAADAGTSREMSAPPAAKRQRITQPATDFQQDDVEEVQQDEQYELSGANTVEHTDDKGGASGRKEVVQVPPLRISLPRTPSEDGNAIATGDESNSTSIAANRKRGPKVHAKKQPSPEESALRELDDSAQRVTRSKFRQSGRQLRDHGPPSYDGGNGCGNGNGNGNGNAKRKGGGWRRANTSATNLPSLAPSVTANDESNGADIPEQTQGTKRCDEFTGEEEPSVEESETPVPEDTTPTPMSLMQKNTYEGYRGLRAMIEKRWIEAMALPPPVIPEPPLNYNNYMIINKNYSMGDMDPCPRPKKEDSEEILPAKLRTLREEQERRRHKMEISHKVERERLQMQAETEILRMLTRKANPGRDSLSTVRILHEKEVFNTWFLDVKRPERPVMEDSEVKAKFERLAKLMRNRQQMESDALYAEQVFTWNSAVQKSGDSAQSSLKGSVPRVLVVPLELAL</sequence>
<dbReference type="PROSITE" id="PS50088">
    <property type="entry name" value="ANK_REPEAT"/>
    <property type="match status" value="3"/>
</dbReference>
<feature type="repeat" description="ANK" evidence="1">
    <location>
        <begin position="106"/>
        <end position="138"/>
    </location>
</feature>
<evidence type="ECO:0000313" key="3">
    <source>
        <dbReference type="EMBL" id="VDM43737.1"/>
    </source>
</evidence>
<evidence type="ECO:0000256" key="2">
    <source>
        <dbReference type="SAM" id="MobiDB-lite"/>
    </source>
</evidence>
<dbReference type="EMBL" id="UYWY01021255">
    <property type="protein sequence ID" value="VDM43737.1"/>
    <property type="molecule type" value="Genomic_DNA"/>
</dbReference>
<feature type="compositionally biased region" description="Gly residues" evidence="2">
    <location>
        <begin position="624"/>
        <end position="636"/>
    </location>
</feature>
<dbReference type="PANTHER" id="PTHR24149">
    <property type="entry name" value="ANKYRIN REPEAT DOMAIN-CONTAINING PROTEIN 12"/>
    <property type="match status" value="1"/>
</dbReference>
<feature type="repeat" description="ANK" evidence="1">
    <location>
        <begin position="139"/>
        <end position="171"/>
    </location>
</feature>
<feature type="compositionally biased region" description="Basic and acidic residues" evidence="2">
    <location>
        <begin position="590"/>
        <end position="599"/>
    </location>
</feature>
<feature type="compositionally biased region" description="Gly residues" evidence="2">
    <location>
        <begin position="1"/>
        <end position="12"/>
    </location>
</feature>
<feature type="region of interest" description="Disordered" evidence="2">
    <location>
        <begin position="473"/>
        <end position="714"/>
    </location>
</feature>
<dbReference type="GO" id="GO:0005654">
    <property type="term" value="C:nucleoplasm"/>
    <property type="evidence" value="ECO:0007669"/>
    <property type="project" value="TreeGrafter"/>
</dbReference>
<feature type="compositionally biased region" description="Basic and acidic residues" evidence="2">
    <location>
        <begin position="523"/>
        <end position="537"/>
    </location>
</feature>
<feature type="compositionally biased region" description="Basic and acidic residues" evidence="2">
    <location>
        <begin position="339"/>
        <end position="352"/>
    </location>
</feature>
<dbReference type="AlphaFoldDB" id="A0A183UV96"/>
<dbReference type="SUPFAM" id="SSF48403">
    <property type="entry name" value="Ankyrin repeat"/>
    <property type="match status" value="1"/>
</dbReference>
<feature type="compositionally biased region" description="Basic residues" evidence="2">
    <location>
        <begin position="572"/>
        <end position="583"/>
    </location>
</feature>
<feature type="compositionally biased region" description="Basic and acidic residues" evidence="2">
    <location>
        <begin position="282"/>
        <end position="296"/>
    </location>
</feature>
<dbReference type="SMART" id="SM00248">
    <property type="entry name" value="ANK"/>
    <property type="match status" value="3"/>
</dbReference>
<dbReference type="InterPro" id="IPR002110">
    <property type="entry name" value="Ankyrin_rpt"/>
</dbReference>
<protein>
    <submittedName>
        <fullName evidence="5">Ankyrin repeat domain-containing protein 12</fullName>
    </submittedName>
</protein>
<accession>A0A183UV96</accession>
<evidence type="ECO:0000256" key="1">
    <source>
        <dbReference type="PROSITE-ProRule" id="PRU00023"/>
    </source>
</evidence>
<organism evidence="4 5">
    <name type="scientific">Toxocara canis</name>
    <name type="common">Canine roundworm</name>
    <dbReference type="NCBI Taxonomy" id="6265"/>
    <lineage>
        <taxon>Eukaryota</taxon>
        <taxon>Metazoa</taxon>
        <taxon>Ecdysozoa</taxon>
        <taxon>Nematoda</taxon>
        <taxon>Chromadorea</taxon>
        <taxon>Rhabditida</taxon>
        <taxon>Spirurina</taxon>
        <taxon>Ascaridomorpha</taxon>
        <taxon>Ascaridoidea</taxon>
        <taxon>Toxocaridae</taxon>
        <taxon>Toxocara</taxon>
    </lineage>
</organism>
<evidence type="ECO:0000313" key="5">
    <source>
        <dbReference type="WBParaSite" id="TCNE_0001241601-mRNA-1"/>
    </source>
</evidence>
<dbReference type="Gene3D" id="1.25.40.20">
    <property type="entry name" value="Ankyrin repeat-containing domain"/>
    <property type="match status" value="1"/>
</dbReference>
<proteinExistence type="predicted"/>
<feature type="compositionally biased region" description="Polar residues" evidence="2">
    <location>
        <begin position="220"/>
        <end position="234"/>
    </location>
</feature>
<dbReference type="WBParaSite" id="TCNE_0001241601-mRNA-1">
    <property type="protein sequence ID" value="TCNE_0001241601-mRNA-1"/>
    <property type="gene ID" value="TCNE_0001241601"/>
</dbReference>
<name>A0A183UV96_TOXCA</name>
<feature type="region of interest" description="Disordered" evidence="2">
    <location>
        <begin position="220"/>
        <end position="459"/>
    </location>
</feature>
<reference evidence="5" key="1">
    <citation type="submission" date="2016-06" db="UniProtKB">
        <authorList>
            <consortium name="WormBaseParasite"/>
        </authorList>
    </citation>
    <scope>IDENTIFICATION</scope>
</reference>
<dbReference type="PANTHER" id="PTHR24149:SF14">
    <property type="entry name" value="ANKYRIN REPEAT DOMAIN 12"/>
    <property type="match status" value="1"/>
</dbReference>
<feature type="compositionally biased region" description="Basic and acidic residues" evidence="2">
    <location>
        <begin position="369"/>
        <end position="385"/>
    </location>
</feature>
<dbReference type="Pfam" id="PF12796">
    <property type="entry name" value="Ank_2"/>
    <property type="match status" value="1"/>
</dbReference>
<dbReference type="InterPro" id="IPR036770">
    <property type="entry name" value="Ankyrin_rpt-contain_sf"/>
</dbReference>
<feature type="compositionally biased region" description="Basic and acidic residues" evidence="2">
    <location>
        <begin position="248"/>
        <end position="263"/>
    </location>
</feature>
<feature type="compositionally biased region" description="Basic residues" evidence="2">
    <location>
        <begin position="419"/>
        <end position="428"/>
    </location>
</feature>
<feature type="compositionally biased region" description="Low complexity" evidence="2">
    <location>
        <begin position="700"/>
        <end position="710"/>
    </location>
</feature>
<dbReference type="PRINTS" id="PR01415">
    <property type="entry name" value="ANKYRIN"/>
</dbReference>
<feature type="compositionally biased region" description="Acidic residues" evidence="2">
    <location>
        <begin position="687"/>
        <end position="699"/>
    </location>
</feature>
<evidence type="ECO:0000313" key="4">
    <source>
        <dbReference type="Proteomes" id="UP000050794"/>
    </source>
</evidence>
<feature type="compositionally biased region" description="Polar residues" evidence="2">
    <location>
        <begin position="651"/>
        <end position="669"/>
    </location>
</feature>
<dbReference type="Proteomes" id="UP000050794">
    <property type="component" value="Unassembled WGS sequence"/>
</dbReference>
<feature type="region of interest" description="Disordered" evidence="2">
    <location>
        <begin position="1"/>
        <end position="40"/>
    </location>
</feature>
<reference evidence="3 4" key="2">
    <citation type="submission" date="2018-11" db="EMBL/GenBank/DDBJ databases">
        <authorList>
            <consortium name="Pathogen Informatics"/>
        </authorList>
    </citation>
    <scope>NUCLEOTIDE SEQUENCE [LARGE SCALE GENOMIC DNA]</scope>
</reference>
<dbReference type="PROSITE" id="PS50297">
    <property type="entry name" value="ANK_REP_REGION"/>
    <property type="match status" value="3"/>
</dbReference>
<feature type="repeat" description="ANK" evidence="1">
    <location>
        <begin position="73"/>
        <end position="105"/>
    </location>
</feature>
<dbReference type="InterPro" id="IPR053210">
    <property type="entry name" value="ANKRD12"/>
</dbReference>
<feature type="compositionally biased region" description="Low complexity" evidence="2">
    <location>
        <begin position="399"/>
        <end position="411"/>
    </location>
</feature>